<feature type="transmembrane region" description="Helical" evidence="8">
    <location>
        <begin position="230"/>
        <end position="251"/>
    </location>
</feature>
<feature type="transmembrane region" description="Helical" evidence="8">
    <location>
        <begin position="315"/>
        <end position="334"/>
    </location>
</feature>
<dbReference type="GO" id="GO:0009103">
    <property type="term" value="P:lipopolysaccharide biosynthetic process"/>
    <property type="evidence" value="ECO:0007669"/>
    <property type="project" value="TreeGrafter"/>
</dbReference>
<keyword evidence="7" id="KW-0479">Metal-binding</keyword>
<dbReference type="RefSeq" id="WP_303447277.1">
    <property type="nucleotide sequence ID" value="NZ_JAUONJ010000006.1"/>
</dbReference>
<dbReference type="PROSITE" id="PS01348">
    <property type="entry name" value="MRAY_2"/>
    <property type="match status" value="1"/>
</dbReference>
<dbReference type="GO" id="GO:0005886">
    <property type="term" value="C:plasma membrane"/>
    <property type="evidence" value="ECO:0007669"/>
    <property type="project" value="UniProtKB-SubCell"/>
</dbReference>
<dbReference type="EMBL" id="JAUONL010000004">
    <property type="protein sequence ID" value="MDO6357507.1"/>
    <property type="molecule type" value="Genomic_DNA"/>
</dbReference>
<dbReference type="GO" id="GO:0044038">
    <property type="term" value="P:cell wall macromolecule biosynthetic process"/>
    <property type="evidence" value="ECO:0007669"/>
    <property type="project" value="TreeGrafter"/>
</dbReference>
<dbReference type="AlphaFoldDB" id="A0AAW7WKZ1"/>
<dbReference type="GO" id="GO:0016780">
    <property type="term" value="F:phosphotransferase activity, for other substituted phosphate groups"/>
    <property type="evidence" value="ECO:0007669"/>
    <property type="project" value="InterPro"/>
</dbReference>
<proteinExistence type="predicted"/>
<feature type="transmembrane region" description="Helical" evidence="8">
    <location>
        <begin position="148"/>
        <end position="169"/>
    </location>
</feature>
<dbReference type="EC" id="2.7.8.-" evidence="9"/>
<keyword evidence="3 9" id="KW-0808">Transferase</keyword>
<feature type="transmembrane region" description="Helical" evidence="8">
    <location>
        <begin position="119"/>
        <end position="136"/>
    </location>
</feature>
<feature type="binding site" evidence="7">
    <location>
        <position position="234"/>
    </location>
    <ligand>
        <name>Mg(2+)</name>
        <dbReference type="ChEBI" id="CHEBI:18420"/>
    </ligand>
</feature>
<evidence type="ECO:0000256" key="5">
    <source>
        <dbReference type="ARBA" id="ARBA00022989"/>
    </source>
</evidence>
<keyword evidence="5 8" id="KW-1133">Transmembrane helix</keyword>
<name>A0AAW7WKZ1_9BACE</name>
<accession>A0AAW7WKZ1</accession>
<keyword evidence="2" id="KW-1003">Cell membrane</keyword>
<comment type="subcellular location">
    <subcellularLocation>
        <location evidence="1">Cell membrane</location>
        <topology evidence="1">Multi-pass membrane protein</topology>
    </subcellularLocation>
</comment>
<feature type="transmembrane region" description="Helical" evidence="8">
    <location>
        <begin position="263"/>
        <end position="285"/>
    </location>
</feature>
<feature type="transmembrane region" description="Helical" evidence="8">
    <location>
        <begin position="52"/>
        <end position="76"/>
    </location>
</feature>
<dbReference type="PANTHER" id="PTHR22926">
    <property type="entry name" value="PHOSPHO-N-ACETYLMURAMOYL-PENTAPEPTIDE-TRANSFERASE"/>
    <property type="match status" value="1"/>
</dbReference>
<evidence type="ECO:0000313" key="9">
    <source>
        <dbReference type="EMBL" id="MDO6357507.1"/>
    </source>
</evidence>
<keyword evidence="6 8" id="KW-0472">Membrane</keyword>
<feature type="transmembrane region" description="Helical" evidence="8">
    <location>
        <begin position="6"/>
        <end position="31"/>
    </location>
</feature>
<dbReference type="Pfam" id="PF00953">
    <property type="entry name" value="Glycos_transf_4"/>
    <property type="match status" value="1"/>
</dbReference>
<organism evidence="9 10">
    <name type="scientific">Bacteroides caccae</name>
    <dbReference type="NCBI Taxonomy" id="47678"/>
    <lineage>
        <taxon>Bacteria</taxon>
        <taxon>Pseudomonadati</taxon>
        <taxon>Bacteroidota</taxon>
        <taxon>Bacteroidia</taxon>
        <taxon>Bacteroidales</taxon>
        <taxon>Bacteroidaceae</taxon>
        <taxon>Bacteroides</taxon>
    </lineage>
</organism>
<feature type="transmembrane region" description="Helical" evidence="8">
    <location>
        <begin position="88"/>
        <end position="107"/>
    </location>
</feature>
<dbReference type="PANTHER" id="PTHR22926:SF3">
    <property type="entry name" value="UNDECAPRENYL-PHOSPHATE ALPHA-N-ACETYLGLUCOSAMINYL 1-PHOSPHATE TRANSFERASE"/>
    <property type="match status" value="1"/>
</dbReference>
<evidence type="ECO:0000256" key="6">
    <source>
        <dbReference type="ARBA" id="ARBA00023136"/>
    </source>
</evidence>
<sequence>MIFWIVNCSLAFLLCVFCAGIVIPQILLIAFRKQLFDLPDERKIHHCAVPRLGGIAFKPVVFFTIALLLGINMVLGHSEMLAEIGNDIRPLAFAFCSIMILYLIGMVDDLIGIRYRAKFVIQILCGIMLIAGGIYVNDLHGILGIHTIPLWLGYPLTILIVVFIINAINLIDGIDGLASGLCSIACLFYGLTFFGLHQYIYAMLAFATLGVLVPFFYYNVFGNAERRKKIFMGDTGSLTIGMMLCFLSLRLTMCGPNGNPGNVHPMVLAFSPLLVPGCDVVRVYLHRVRNGKNPFLPDKNHIHHKLLAIGMKQRSAMITIISVSTVFILLNILLSLYFDVNWIILGDVLIWTLANIWLTKRIEQVSSRLATDK</sequence>
<keyword evidence="4 8" id="KW-0812">Transmembrane</keyword>
<feature type="transmembrane region" description="Helical" evidence="8">
    <location>
        <begin position="340"/>
        <end position="358"/>
    </location>
</feature>
<dbReference type="GO" id="GO:0071555">
    <property type="term" value="P:cell wall organization"/>
    <property type="evidence" value="ECO:0007669"/>
    <property type="project" value="TreeGrafter"/>
</dbReference>
<dbReference type="InterPro" id="IPR000715">
    <property type="entry name" value="Glycosyl_transferase_4"/>
</dbReference>
<evidence type="ECO:0000256" key="2">
    <source>
        <dbReference type="ARBA" id="ARBA00022475"/>
    </source>
</evidence>
<comment type="caution">
    <text evidence="9">The sequence shown here is derived from an EMBL/GenBank/DDBJ whole genome shotgun (WGS) entry which is preliminary data.</text>
</comment>
<dbReference type="Proteomes" id="UP001170023">
    <property type="component" value="Unassembled WGS sequence"/>
</dbReference>
<feature type="transmembrane region" description="Helical" evidence="8">
    <location>
        <begin position="176"/>
        <end position="194"/>
    </location>
</feature>
<protein>
    <submittedName>
        <fullName evidence="9">MraY family glycosyltransferase</fullName>
        <ecNumber evidence="9">2.7.8.-</ecNumber>
    </submittedName>
</protein>
<dbReference type="CDD" id="cd06853">
    <property type="entry name" value="GT_WecA_like"/>
    <property type="match status" value="1"/>
</dbReference>
<dbReference type="InterPro" id="IPR018480">
    <property type="entry name" value="PNAcMuramoyl-5peptid_Trfase_CS"/>
</dbReference>
<feature type="transmembrane region" description="Helical" evidence="8">
    <location>
        <begin position="200"/>
        <end position="218"/>
    </location>
</feature>
<keyword evidence="7" id="KW-0460">Magnesium</keyword>
<feature type="binding site" evidence="7">
    <location>
        <position position="169"/>
    </location>
    <ligand>
        <name>Mg(2+)</name>
        <dbReference type="ChEBI" id="CHEBI:18420"/>
    </ligand>
</feature>
<evidence type="ECO:0000256" key="1">
    <source>
        <dbReference type="ARBA" id="ARBA00004651"/>
    </source>
</evidence>
<comment type="cofactor">
    <cofactor evidence="7">
        <name>Mg(2+)</name>
        <dbReference type="ChEBI" id="CHEBI:18420"/>
    </cofactor>
</comment>
<evidence type="ECO:0000256" key="4">
    <source>
        <dbReference type="ARBA" id="ARBA00022692"/>
    </source>
</evidence>
<gene>
    <name evidence="9" type="ORF">Q4469_07370</name>
</gene>
<evidence type="ECO:0000256" key="7">
    <source>
        <dbReference type="PIRSR" id="PIRSR600715-1"/>
    </source>
</evidence>
<reference evidence="9" key="1">
    <citation type="submission" date="2023-07" db="EMBL/GenBank/DDBJ databases">
        <title>Whole Genome Sequencing of Colonoscopy isolates.</title>
        <authorList>
            <person name="Surve S.V."/>
            <person name="Valls R.A."/>
            <person name="Barrak K.E."/>
            <person name="Gardner T.B."/>
            <person name="O'Toole G.A."/>
        </authorList>
    </citation>
    <scope>NUCLEOTIDE SEQUENCE</scope>
    <source>
        <strain evidence="9">GP0119</strain>
    </source>
</reference>
<evidence type="ECO:0000313" key="10">
    <source>
        <dbReference type="Proteomes" id="UP001170023"/>
    </source>
</evidence>
<evidence type="ECO:0000256" key="8">
    <source>
        <dbReference type="SAM" id="Phobius"/>
    </source>
</evidence>
<dbReference type="GO" id="GO:0046872">
    <property type="term" value="F:metal ion binding"/>
    <property type="evidence" value="ECO:0007669"/>
    <property type="project" value="UniProtKB-KW"/>
</dbReference>
<evidence type="ECO:0000256" key="3">
    <source>
        <dbReference type="ARBA" id="ARBA00022679"/>
    </source>
</evidence>